<dbReference type="eggNOG" id="COG5373">
    <property type="taxonomic scope" value="Bacteria"/>
</dbReference>
<accession>A0A0H3G1B7</accession>
<keyword evidence="2" id="KW-0812">Transmembrane</keyword>
<feature type="compositionally biased region" description="Polar residues" evidence="1">
    <location>
        <begin position="181"/>
        <end position="202"/>
    </location>
</feature>
<feature type="compositionally biased region" description="Low complexity" evidence="1">
    <location>
        <begin position="55"/>
        <end position="72"/>
    </location>
</feature>
<dbReference type="Proteomes" id="UP000001494">
    <property type="component" value="Chromosome"/>
</dbReference>
<feature type="compositionally biased region" description="Polar residues" evidence="1">
    <location>
        <begin position="242"/>
        <end position="252"/>
    </location>
</feature>
<evidence type="ECO:0000256" key="1">
    <source>
        <dbReference type="SAM" id="MobiDB-lite"/>
    </source>
</evidence>
<gene>
    <name evidence="3" type="ordered locus">Zmob_0671</name>
</gene>
<feature type="region of interest" description="Disordered" evidence="1">
    <location>
        <begin position="53"/>
        <end position="252"/>
    </location>
</feature>
<feature type="compositionally biased region" description="Basic and acidic residues" evidence="1">
    <location>
        <begin position="73"/>
        <end position="93"/>
    </location>
</feature>
<protein>
    <recommendedName>
        <fullName evidence="5">Cell division and transport-associated protein TolA</fullName>
    </recommendedName>
</protein>
<dbReference type="KEGG" id="zmm:Zmob_0671"/>
<evidence type="ECO:0000313" key="3">
    <source>
        <dbReference type="EMBL" id="AEH62513.1"/>
    </source>
</evidence>
<organism evidence="3 4">
    <name type="scientific">Zymomonas mobilis subsp. mobilis (strain ATCC 10988 / DSM 424 / LMG 404 / NCIMB 8938 / NRRL B-806 / ZM1)</name>
    <dbReference type="NCBI Taxonomy" id="555217"/>
    <lineage>
        <taxon>Bacteria</taxon>
        <taxon>Pseudomonadati</taxon>
        <taxon>Pseudomonadota</taxon>
        <taxon>Alphaproteobacteria</taxon>
        <taxon>Sphingomonadales</taxon>
        <taxon>Zymomonadaceae</taxon>
        <taxon>Zymomonas</taxon>
    </lineage>
</organism>
<proteinExistence type="predicted"/>
<evidence type="ECO:0000256" key="2">
    <source>
        <dbReference type="SAM" id="Phobius"/>
    </source>
</evidence>
<feature type="transmembrane region" description="Helical" evidence="2">
    <location>
        <begin position="12"/>
        <end position="31"/>
    </location>
</feature>
<dbReference type="AlphaFoldDB" id="A0A0H3G1B7"/>
<feature type="compositionally biased region" description="Basic and acidic residues" evidence="1">
    <location>
        <begin position="203"/>
        <end position="220"/>
    </location>
</feature>
<feature type="compositionally biased region" description="Basic and acidic residues" evidence="1">
    <location>
        <begin position="105"/>
        <end position="127"/>
    </location>
</feature>
<keyword evidence="2" id="KW-1133">Transmembrane helix</keyword>
<evidence type="ECO:0008006" key="5">
    <source>
        <dbReference type="Google" id="ProtNLM"/>
    </source>
</evidence>
<keyword evidence="2" id="KW-0472">Membrane</keyword>
<name>A0A0H3G1B7_ZYMMA</name>
<feature type="compositionally biased region" description="Basic and acidic residues" evidence="1">
    <location>
        <begin position="160"/>
        <end position="178"/>
    </location>
</feature>
<dbReference type="HOGENOM" id="CLU_792149_0_0_5"/>
<evidence type="ECO:0000313" key="4">
    <source>
        <dbReference type="Proteomes" id="UP000001494"/>
    </source>
</evidence>
<dbReference type="OrthoDB" id="7161229at2"/>
<dbReference type="RefSeq" id="WP_014500647.1">
    <property type="nucleotide sequence ID" value="NC_017262.1"/>
</dbReference>
<dbReference type="EMBL" id="CP002850">
    <property type="protein sequence ID" value="AEH62513.1"/>
    <property type="molecule type" value="Genomic_DNA"/>
</dbReference>
<reference evidence="3 4" key="1">
    <citation type="journal article" date="2011" name="J. Bacteriol.">
        <title>Genome sequence of the ethanol-producing Zymomonas mobilis subsp. mobilis lectotype strain ATCC 10988.</title>
        <authorList>
            <person name="Pappas K.M."/>
            <person name="Kouvelis V.N."/>
            <person name="Saunders E."/>
            <person name="Brettin T.S."/>
            <person name="Bruce D."/>
            <person name="Detter C."/>
            <person name="Balakireva M."/>
            <person name="Han C.S."/>
            <person name="Savvakis G."/>
            <person name="Kyrpides N.C."/>
            <person name="Typas M.A."/>
        </authorList>
    </citation>
    <scope>NUCLEOTIDE SEQUENCE [LARGE SCALE GENOMIC DNA]</scope>
    <source>
        <strain evidence="4">ATCC 10988 / DSM 424 / CCUG 17860 / LMG 404 / NCIMB 8938 / NRRL B-806 / ZM1</strain>
    </source>
</reference>
<feature type="compositionally biased region" description="Pro residues" evidence="1">
    <location>
        <begin position="128"/>
        <end position="138"/>
    </location>
</feature>
<sequence>MTSRSAMRRGFFIAVAGHVLLLLFFLIRFSLQDKRQSQPVDTIEVTFAHGVGIHSSSPEASSEAARATTAPKIGEEKEAAPAPKKETPKEADSQPKAQTQNSAKAEAKVENKPVAKPEPQPKAKPVETPKPVPVAKPEPQPREAAVAPAQKAKVTAAEKTQPKAESKTPSKPHNDVKNLMESFSKSQVNVSDHKAGSNTGSNKGKEKSNASDSGKSKSDNSRNSGSRLGNDFLKGILGGTGTSSKPQGSSISGPALNGLGAAIKRQVQPCYDLGALGGTDAMRIITVLRLRFNPDGSVNGVPEMIEQTGLTSDNRSYARQMAEISRRAVLRCAPLHLPAELYKGGWDEIDIGFIPAQMH</sequence>
<dbReference type="Gene3D" id="3.30.1150.10">
    <property type="match status" value="1"/>
</dbReference>